<dbReference type="InterPro" id="IPR047057">
    <property type="entry name" value="MerR_fam"/>
</dbReference>
<proteinExistence type="predicted"/>
<dbReference type="OrthoDB" id="7849865at2"/>
<sequence>MVEGGEALLRRGGELVRLVESSGEFPVMVADGENRPMLIGEFAAELGTSARMLRHYEDTGLLAPAGRDGNGYRVYAAEQLPRTRQIKGLIDAGVPTALVAQLIDALTDSGGIFPEHVDPGTVEAVESEWQRMCHCVDCMVARRDALGAYLGALKGE</sequence>
<dbReference type="SMART" id="SM00422">
    <property type="entry name" value="HTH_MERR"/>
    <property type="match status" value="1"/>
</dbReference>
<dbReference type="GO" id="GO:0003700">
    <property type="term" value="F:DNA-binding transcription factor activity"/>
    <property type="evidence" value="ECO:0007669"/>
    <property type="project" value="InterPro"/>
</dbReference>
<name>A0A255GIX6_9ACTN</name>
<gene>
    <name evidence="3" type="ORF">CGZ94_06615</name>
</gene>
<dbReference type="InterPro" id="IPR009061">
    <property type="entry name" value="DNA-bd_dom_put_sf"/>
</dbReference>
<evidence type="ECO:0000313" key="3">
    <source>
        <dbReference type="EMBL" id="OYO14293.1"/>
    </source>
</evidence>
<keyword evidence="1" id="KW-0238">DNA-binding</keyword>
<dbReference type="PRINTS" id="PR00040">
    <property type="entry name" value="HTHMERR"/>
</dbReference>
<feature type="domain" description="HTH merR-type" evidence="2">
    <location>
        <begin position="39"/>
        <end position="105"/>
    </location>
</feature>
<organism evidence="3 4">
    <name type="scientific">Enemella evansiae</name>
    <dbReference type="NCBI Taxonomy" id="2016499"/>
    <lineage>
        <taxon>Bacteria</taxon>
        <taxon>Bacillati</taxon>
        <taxon>Actinomycetota</taxon>
        <taxon>Actinomycetes</taxon>
        <taxon>Propionibacteriales</taxon>
        <taxon>Propionibacteriaceae</taxon>
        <taxon>Enemella</taxon>
    </lineage>
</organism>
<reference evidence="3 4" key="1">
    <citation type="submission" date="2017-07" db="EMBL/GenBank/DDBJ databases">
        <title>Draft whole genome sequences of clinical Proprionibacteriaceae strains.</title>
        <authorList>
            <person name="Bernier A.-M."/>
            <person name="Bernard K."/>
            <person name="Domingo M.-C."/>
        </authorList>
    </citation>
    <scope>NUCLEOTIDE SEQUENCE [LARGE SCALE GENOMIC DNA]</scope>
    <source>
        <strain evidence="3 4">NML 030167</strain>
    </source>
</reference>
<accession>A0A255GIX6</accession>
<evidence type="ECO:0000313" key="4">
    <source>
        <dbReference type="Proteomes" id="UP000215896"/>
    </source>
</evidence>
<dbReference type="SUPFAM" id="SSF46955">
    <property type="entry name" value="Putative DNA-binding domain"/>
    <property type="match status" value="1"/>
</dbReference>
<evidence type="ECO:0000256" key="1">
    <source>
        <dbReference type="ARBA" id="ARBA00023125"/>
    </source>
</evidence>
<keyword evidence="4" id="KW-1185">Reference proteome</keyword>
<dbReference type="InterPro" id="IPR000551">
    <property type="entry name" value="MerR-type_HTH_dom"/>
</dbReference>
<dbReference type="GO" id="GO:0003677">
    <property type="term" value="F:DNA binding"/>
    <property type="evidence" value="ECO:0007669"/>
    <property type="project" value="UniProtKB-KW"/>
</dbReference>
<dbReference type="AlphaFoldDB" id="A0A255GIX6"/>
<comment type="caution">
    <text evidence="3">The sequence shown here is derived from an EMBL/GenBank/DDBJ whole genome shotgun (WGS) entry which is preliminary data.</text>
</comment>
<dbReference type="Pfam" id="PF00376">
    <property type="entry name" value="MerR"/>
    <property type="match status" value="1"/>
</dbReference>
<evidence type="ECO:0000259" key="2">
    <source>
        <dbReference type="PROSITE" id="PS50937"/>
    </source>
</evidence>
<dbReference type="PANTHER" id="PTHR30204">
    <property type="entry name" value="REDOX-CYCLING DRUG-SENSING TRANSCRIPTIONAL ACTIVATOR SOXR"/>
    <property type="match status" value="1"/>
</dbReference>
<dbReference type="PANTHER" id="PTHR30204:SF93">
    <property type="entry name" value="HTH MERR-TYPE DOMAIN-CONTAINING PROTEIN"/>
    <property type="match status" value="1"/>
</dbReference>
<dbReference type="EMBL" id="NMVO01000012">
    <property type="protein sequence ID" value="OYO14293.1"/>
    <property type="molecule type" value="Genomic_DNA"/>
</dbReference>
<dbReference type="Gene3D" id="1.10.1660.10">
    <property type="match status" value="1"/>
</dbReference>
<dbReference type="Proteomes" id="UP000215896">
    <property type="component" value="Unassembled WGS sequence"/>
</dbReference>
<dbReference type="PROSITE" id="PS50937">
    <property type="entry name" value="HTH_MERR_2"/>
    <property type="match status" value="1"/>
</dbReference>
<protein>
    <submittedName>
        <fullName evidence="3">MerR family transcriptional regulator</fullName>
    </submittedName>
</protein>